<evidence type="ECO:0000313" key="3">
    <source>
        <dbReference type="Proteomes" id="UP000193335"/>
    </source>
</evidence>
<dbReference type="Proteomes" id="UP000193335">
    <property type="component" value="Unassembled WGS sequence"/>
</dbReference>
<dbReference type="EMBL" id="NAFL01000286">
    <property type="protein sequence ID" value="OSJ22143.1"/>
    <property type="molecule type" value="Genomic_DNA"/>
</dbReference>
<name>A0A1Y2JAC4_BRAJP</name>
<protein>
    <submittedName>
        <fullName evidence="2">Uncharacterized protein</fullName>
    </submittedName>
</protein>
<proteinExistence type="predicted"/>
<dbReference type="AlphaFoldDB" id="A0A1Y2JAC4"/>
<sequence>MSFPLRKARRTHLAVRLRTLPLWPGSGVLSRGATLKSARLVALASFDPPAAAAVPLRGPSKAQDAEQTTMTIERPFPPRAESVDSFSPVATVGQRETGKRAGDSPRPITSQSNVLTFPGNRPASNVRAVDFPVTSRQRASRKRNLLRHPCNEVSLAVTIAGKLQRGEALRIDPYLDERAILWKGIEAARLLLAELFDLSVKQAGSVDR</sequence>
<evidence type="ECO:0000256" key="1">
    <source>
        <dbReference type="SAM" id="MobiDB-lite"/>
    </source>
</evidence>
<accession>A0A1Y2JAC4</accession>
<organism evidence="2 3">
    <name type="scientific">Bradyrhizobium japonicum</name>
    <dbReference type="NCBI Taxonomy" id="375"/>
    <lineage>
        <taxon>Bacteria</taxon>
        <taxon>Pseudomonadati</taxon>
        <taxon>Pseudomonadota</taxon>
        <taxon>Alphaproteobacteria</taxon>
        <taxon>Hyphomicrobiales</taxon>
        <taxon>Nitrobacteraceae</taxon>
        <taxon>Bradyrhizobium</taxon>
    </lineage>
</organism>
<reference evidence="2 3" key="1">
    <citation type="submission" date="2017-03" db="EMBL/GenBank/DDBJ databases">
        <title>Whole genome sequences of fourteen strains of Bradyrhizobium canariense and one strain of Bradyrhizobium japonicum isolated from Lupinus (Papilionoideae: Genisteae) species in Algeria.</title>
        <authorList>
            <person name="Crovadore J."/>
            <person name="Chekireb D."/>
            <person name="Brachmann A."/>
            <person name="Chablais R."/>
            <person name="Cochard B."/>
            <person name="Lefort F."/>
        </authorList>
    </citation>
    <scope>NUCLEOTIDE SEQUENCE [LARGE SCALE GENOMIC DNA]</scope>
    <source>
        <strain evidence="2 3">UBMA197</strain>
    </source>
</reference>
<comment type="caution">
    <text evidence="2">The sequence shown here is derived from an EMBL/GenBank/DDBJ whole genome shotgun (WGS) entry which is preliminary data.</text>
</comment>
<feature type="region of interest" description="Disordered" evidence="1">
    <location>
        <begin position="77"/>
        <end position="119"/>
    </location>
</feature>
<gene>
    <name evidence="2" type="ORF">BSZ19_47015</name>
</gene>
<evidence type="ECO:0000313" key="2">
    <source>
        <dbReference type="EMBL" id="OSJ22143.1"/>
    </source>
</evidence>